<dbReference type="Pfam" id="PF00664">
    <property type="entry name" value="ABC_membrane"/>
    <property type="match status" value="2"/>
</dbReference>
<dbReference type="PANTHER" id="PTHR24223">
    <property type="entry name" value="ATP-BINDING CASSETTE SUB-FAMILY C"/>
    <property type="match status" value="1"/>
</dbReference>
<feature type="transmembrane region" description="Helical" evidence="9">
    <location>
        <begin position="882"/>
        <end position="911"/>
    </location>
</feature>
<evidence type="ECO:0000256" key="6">
    <source>
        <dbReference type="ARBA" id="ARBA00022989"/>
    </source>
</evidence>
<proteinExistence type="predicted"/>
<evidence type="ECO:0000259" key="10">
    <source>
        <dbReference type="PROSITE" id="PS50893"/>
    </source>
</evidence>
<dbReference type="PROSITE" id="PS50929">
    <property type="entry name" value="ABC_TM1F"/>
    <property type="match status" value="2"/>
</dbReference>
<evidence type="ECO:0000256" key="1">
    <source>
        <dbReference type="ARBA" id="ARBA00004141"/>
    </source>
</evidence>
<keyword evidence="5" id="KW-0067">ATP-binding</keyword>
<dbReference type="Gene3D" id="1.20.1560.10">
    <property type="entry name" value="ABC transporter type 1, transmembrane domain"/>
    <property type="match status" value="2"/>
</dbReference>
<feature type="transmembrane region" description="Helical" evidence="9">
    <location>
        <begin position="795"/>
        <end position="818"/>
    </location>
</feature>
<feature type="transmembrane region" description="Helical" evidence="9">
    <location>
        <begin position="1010"/>
        <end position="1030"/>
    </location>
</feature>
<feature type="transmembrane region" description="Helical" evidence="9">
    <location>
        <begin position="976"/>
        <end position="998"/>
    </location>
</feature>
<dbReference type="Pfam" id="PF00005">
    <property type="entry name" value="ABC_tran"/>
    <property type="match status" value="2"/>
</dbReference>
<evidence type="ECO:0000256" key="7">
    <source>
        <dbReference type="ARBA" id="ARBA00023136"/>
    </source>
</evidence>
<dbReference type="EMBL" id="JBGBPQ010000023">
    <property type="protein sequence ID" value="KAL1500520.1"/>
    <property type="molecule type" value="Genomic_DNA"/>
</dbReference>
<feature type="transmembrane region" description="Helical" evidence="9">
    <location>
        <begin position="21"/>
        <end position="40"/>
    </location>
</feature>
<name>A0AB34IKH6_PRYPA</name>
<dbReference type="InterPro" id="IPR036640">
    <property type="entry name" value="ABC1_TM_sf"/>
</dbReference>
<evidence type="ECO:0000256" key="8">
    <source>
        <dbReference type="SAM" id="MobiDB-lite"/>
    </source>
</evidence>
<feature type="transmembrane region" description="Helical" evidence="9">
    <location>
        <begin position="87"/>
        <end position="109"/>
    </location>
</feature>
<feature type="domain" description="ABC transmembrane type-1" evidence="11">
    <location>
        <begin position="759"/>
        <end position="944"/>
    </location>
</feature>
<keyword evidence="2" id="KW-0813">Transport</keyword>
<feature type="region of interest" description="Disordered" evidence="8">
    <location>
        <begin position="443"/>
        <end position="468"/>
    </location>
</feature>
<comment type="caution">
    <text evidence="12">The sequence shown here is derived from an EMBL/GenBank/DDBJ whole genome shotgun (WGS) entry which is preliminary data.</text>
</comment>
<gene>
    <name evidence="12" type="ORF">AB1Y20_013176</name>
</gene>
<evidence type="ECO:0008006" key="14">
    <source>
        <dbReference type="Google" id="ProtNLM"/>
    </source>
</evidence>
<dbReference type="GO" id="GO:0140359">
    <property type="term" value="F:ABC-type transporter activity"/>
    <property type="evidence" value="ECO:0007669"/>
    <property type="project" value="InterPro"/>
</dbReference>
<keyword evidence="3 9" id="KW-0812">Transmembrane</keyword>
<dbReference type="InterPro" id="IPR003593">
    <property type="entry name" value="AAA+_ATPase"/>
</dbReference>
<dbReference type="PROSITE" id="PS00211">
    <property type="entry name" value="ABC_TRANSPORTER_1"/>
    <property type="match status" value="2"/>
</dbReference>
<evidence type="ECO:0000313" key="13">
    <source>
        <dbReference type="Proteomes" id="UP001515480"/>
    </source>
</evidence>
<accession>A0AB34IKH6</accession>
<keyword evidence="7 9" id="KW-0472">Membrane</keyword>
<evidence type="ECO:0000259" key="11">
    <source>
        <dbReference type="PROSITE" id="PS50929"/>
    </source>
</evidence>
<keyword evidence="4" id="KW-0547">Nucleotide-binding</keyword>
<dbReference type="CDD" id="cd03244">
    <property type="entry name" value="ABCC_MRP_domain2"/>
    <property type="match status" value="1"/>
</dbReference>
<feature type="domain" description="ABC transporter" evidence="10">
    <location>
        <begin position="1073"/>
        <end position="1299"/>
    </location>
</feature>
<feature type="transmembrane region" description="Helical" evidence="9">
    <location>
        <begin position="745"/>
        <end position="766"/>
    </location>
</feature>
<dbReference type="Gene3D" id="3.40.50.300">
    <property type="entry name" value="P-loop containing nucleotide triphosphate hydrolases"/>
    <property type="match status" value="2"/>
</dbReference>
<sequence length="1327" mass="142609">MKSASSTRCAPPEPKRSPDDHWMLSRALLVWFAPVAWYGASHTIGASDLPAAPSSMQGHSIHAPAEELWAAELARGRSPGPNFLKGVAAQLAGAQFALGVVLLLISGALQSVARPLLLQQAVRYMSPDTSLEAGLGIAACLLVCLWAESWSKVQGIWLSGDIAILRTCSSAMQLVTLKAARLRPGAANEGSEQTLLGMDMIGSAEWARFLPMGVMGISSLLGGVVVLLYTTGPSGLVGIAVMCCTLVASGPIGKRAKKENRLMLEAAENLSVVMREIVEGVKVVKMMGWEEAYLVLLSEKRRKELTHVRLNRILIALVVQLGRASPILATTATCIVFAYLGDLRIDIVTPVVSIFQSLRVPFIMLPMSMQIMVQVQVACTRIERYLQLPEQDVPFATDPSDGTTLCAEGASLGWVHSSPPKLPSPATAGKRKVVSATVLSRNTRRSATNGAPASGEAEGHAEAEAEEPSTCVLEGLDLRLDVGSLVGVIGPLSSGKSTLLAAAWGEAKVLRGSLRVCAELAVVPQRPFTIGGTIVENILLGRPLDAARLHRVLSQCALLEDLQKMPHAEHTEVGERGVTLSGGQQQRVSLARALYGEPRLLLLDDPLSAVDAKTGAALLASLVEYVHEPSRGRCALASVNQAHHLRSFDRVLRLSGGRVVSDHRVDEMGRESVLAAQLRTSTASIDDLPEGEADKGAGVGATGGGGAAGGDGVAGLTTLEEKENGGISNKVFLSYARALTWHNCFLFIVMLALTYANLLFVDVWLIRWVRETEAAREDANAGVESDRLSKGVYAAVYLAAACSFVVVIVAASVCWTYWSTTASNTIFTELARRMMYAPLSWYDATPSGRILSRFSSDMQTVDMRLTVDIDNLMHMTFQFLVLIGYVVSTSSVLAFAAALMLALFSLATYAGNRTIRELRRMVNNAVSPVMSTISEVKAGAPIIRPMKLHDFFRQRQSANVTEWTVLSYFMRAGQSFIGHLTCQLTFLFGCASILQLMITRGDRTIETNGLAITYAVIVPYFASTISEFVVRAANGFASLERLLQFRELPQEPAHFLPSDPAESEWPAGGRVEFRALSLRYRPGLPLVLIDFSTVLEAKSKVGIVGRTGAGKSTLILALFRLVEWASGTVVIDGIDVANVGIQALRKAITIIPQDPVLHQGTVAHNLDPFERASRQTLLDALRRARLPEDKIDSHVTKGGSNLSSGERQLLCFARALLSNAQILILDEATSNLDEKSDAAIQALLRSEFNSYTVLTIAHRLGTVVDYDRLIVMGAGRILEEGAPSELLARDGGVLQSMAAALGVSSVEALARRASPTSPTSIDERSSI</sequence>
<dbReference type="SMART" id="SM00382">
    <property type="entry name" value="AAA"/>
    <property type="match status" value="2"/>
</dbReference>
<dbReference type="Proteomes" id="UP001515480">
    <property type="component" value="Unassembled WGS sequence"/>
</dbReference>
<protein>
    <recommendedName>
        <fullName evidence="14">ATP-dependent transporter ycf16</fullName>
    </recommendedName>
</protein>
<feature type="domain" description="ABC transmembrane type-1" evidence="11">
    <location>
        <begin position="207"/>
        <end position="374"/>
    </location>
</feature>
<dbReference type="InterPro" id="IPR003439">
    <property type="entry name" value="ABC_transporter-like_ATP-bd"/>
</dbReference>
<evidence type="ECO:0000313" key="12">
    <source>
        <dbReference type="EMBL" id="KAL1500520.1"/>
    </source>
</evidence>
<dbReference type="InterPro" id="IPR027417">
    <property type="entry name" value="P-loop_NTPase"/>
</dbReference>
<feature type="transmembrane region" description="Helical" evidence="9">
    <location>
        <begin position="209"/>
        <end position="229"/>
    </location>
</feature>
<keyword evidence="13" id="KW-1185">Reference proteome</keyword>
<dbReference type="SUPFAM" id="SSF90123">
    <property type="entry name" value="ABC transporter transmembrane region"/>
    <property type="match status" value="2"/>
</dbReference>
<dbReference type="GO" id="GO:0016020">
    <property type="term" value="C:membrane"/>
    <property type="evidence" value="ECO:0007669"/>
    <property type="project" value="UniProtKB-SubCell"/>
</dbReference>
<feature type="domain" description="ABC transporter" evidence="10">
    <location>
        <begin position="438"/>
        <end position="681"/>
    </location>
</feature>
<dbReference type="FunFam" id="3.40.50.300:FF:000838">
    <property type="entry name" value="ABC multidrug transporter (Eurofung)"/>
    <property type="match status" value="1"/>
</dbReference>
<dbReference type="InterPro" id="IPR050173">
    <property type="entry name" value="ABC_transporter_C-like"/>
</dbReference>
<organism evidence="12 13">
    <name type="scientific">Prymnesium parvum</name>
    <name type="common">Toxic golden alga</name>
    <dbReference type="NCBI Taxonomy" id="97485"/>
    <lineage>
        <taxon>Eukaryota</taxon>
        <taxon>Haptista</taxon>
        <taxon>Haptophyta</taxon>
        <taxon>Prymnesiophyceae</taxon>
        <taxon>Prymnesiales</taxon>
        <taxon>Prymnesiaceae</taxon>
        <taxon>Prymnesium</taxon>
    </lineage>
</organism>
<evidence type="ECO:0000256" key="2">
    <source>
        <dbReference type="ARBA" id="ARBA00022448"/>
    </source>
</evidence>
<dbReference type="InterPro" id="IPR011527">
    <property type="entry name" value="ABC1_TM_dom"/>
</dbReference>
<evidence type="ECO:0000256" key="5">
    <source>
        <dbReference type="ARBA" id="ARBA00022840"/>
    </source>
</evidence>
<dbReference type="PROSITE" id="PS50893">
    <property type="entry name" value="ABC_TRANSPORTER_2"/>
    <property type="match status" value="2"/>
</dbReference>
<dbReference type="InterPro" id="IPR017871">
    <property type="entry name" value="ABC_transporter-like_CS"/>
</dbReference>
<evidence type="ECO:0000256" key="9">
    <source>
        <dbReference type="SAM" id="Phobius"/>
    </source>
</evidence>
<feature type="transmembrane region" description="Helical" evidence="9">
    <location>
        <begin position="235"/>
        <end position="253"/>
    </location>
</feature>
<evidence type="ECO:0000256" key="3">
    <source>
        <dbReference type="ARBA" id="ARBA00022692"/>
    </source>
</evidence>
<dbReference type="SUPFAM" id="SSF52540">
    <property type="entry name" value="P-loop containing nucleoside triphosphate hydrolases"/>
    <property type="match status" value="2"/>
</dbReference>
<reference evidence="12 13" key="1">
    <citation type="journal article" date="2024" name="Science">
        <title>Giant polyketide synthase enzymes in the biosynthesis of giant marine polyether toxins.</title>
        <authorList>
            <person name="Fallon T.R."/>
            <person name="Shende V.V."/>
            <person name="Wierzbicki I.H."/>
            <person name="Pendleton A.L."/>
            <person name="Watervoot N.F."/>
            <person name="Auber R.P."/>
            <person name="Gonzalez D.J."/>
            <person name="Wisecaver J.H."/>
            <person name="Moore B.S."/>
        </authorList>
    </citation>
    <scope>NUCLEOTIDE SEQUENCE [LARGE SCALE GENOMIC DNA]</scope>
    <source>
        <strain evidence="12 13">12B1</strain>
    </source>
</reference>
<dbReference type="GO" id="GO:0005524">
    <property type="term" value="F:ATP binding"/>
    <property type="evidence" value="ECO:0007669"/>
    <property type="project" value="UniProtKB-KW"/>
</dbReference>
<evidence type="ECO:0000256" key="4">
    <source>
        <dbReference type="ARBA" id="ARBA00022741"/>
    </source>
</evidence>
<dbReference type="GO" id="GO:0016887">
    <property type="term" value="F:ATP hydrolysis activity"/>
    <property type="evidence" value="ECO:0007669"/>
    <property type="project" value="InterPro"/>
</dbReference>
<comment type="subcellular location">
    <subcellularLocation>
        <location evidence="1">Membrane</location>
        <topology evidence="1">Multi-pass membrane protein</topology>
    </subcellularLocation>
</comment>
<keyword evidence="6 9" id="KW-1133">Transmembrane helix</keyword>